<keyword evidence="2" id="KW-1185">Reference proteome</keyword>
<evidence type="ECO:0000313" key="2">
    <source>
        <dbReference type="Proteomes" id="UP001176521"/>
    </source>
</evidence>
<name>A0AAN6GFZ0_9BASI</name>
<dbReference type="AlphaFoldDB" id="A0AAN6GFZ0"/>
<comment type="caution">
    <text evidence="1">The sequence shown here is derived from an EMBL/GenBank/DDBJ whole genome shotgun (WGS) entry which is preliminary data.</text>
</comment>
<sequence length="139" mass="15442">MEWNTELDLALRSVAWTPLRCADSASTADKVLLAKFHVDRGHGSGGSAASCCLLLFDCESGLAYFEPFRSSRLLKRCTFIDDGAELASSSHSQDSSDARTQAIVRRLERMFSPAAREDDRFETVFTVDGSRHRLTFDSD</sequence>
<proteinExistence type="predicted"/>
<dbReference type="Proteomes" id="UP001176521">
    <property type="component" value="Unassembled WGS sequence"/>
</dbReference>
<dbReference type="EMBL" id="JAPDMQ010000063">
    <property type="protein sequence ID" value="KAK0537244.1"/>
    <property type="molecule type" value="Genomic_DNA"/>
</dbReference>
<protein>
    <submittedName>
        <fullName evidence="1">Uncharacterized protein</fullName>
    </submittedName>
</protein>
<gene>
    <name evidence="1" type="ORF">OC842_001701</name>
</gene>
<organism evidence="1 2">
    <name type="scientific">Tilletia horrida</name>
    <dbReference type="NCBI Taxonomy" id="155126"/>
    <lineage>
        <taxon>Eukaryota</taxon>
        <taxon>Fungi</taxon>
        <taxon>Dikarya</taxon>
        <taxon>Basidiomycota</taxon>
        <taxon>Ustilaginomycotina</taxon>
        <taxon>Exobasidiomycetes</taxon>
        <taxon>Tilletiales</taxon>
        <taxon>Tilletiaceae</taxon>
        <taxon>Tilletia</taxon>
    </lineage>
</organism>
<accession>A0AAN6GFZ0</accession>
<evidence type="ECO:0000313" key="1">
    <source>
        <dbReference type="EMBL" id="KAK0537244.1"/>
    </source>
</evidence>
<reference evidence="1" key="1">
    <citation type="journal article" date="2023" name="PhytoFront">
        <title>Draft Genome Resources of Seven Strains of Tilletia horrida, Causal Agent of Kernel Smut of Rice.</title>
        <authorList>
            <person name="Khanal S."/>
            <person name="Antony Babu S."/>
            <person name="Zhou X.G."/>
        </authorList>
    </citation>
    <scope>NUCLEOTIDE SEQUENCE</scope>
    <source>
        <strain evidence="1">TX3</strain>
    </source>
</reference>